<organism evidence="1 2">
    <name type="scientific">Amycolatopsis pithecellobii</name>
    <dbReference type="NCBI Taxonomy" id="664692"/>
    <lineage>
        <taxon>Bacteria</taxon>
        <taxon>Bacillati</taxon>
        <taxon>Actinomycetota</taxon>
        <taxon>Actinomycetes</taxon>
        <taxon>Pseudonocardiales</taxon>
        <taxon>Pseudonocardiaceae</taxon>
        <taxon>Amycolatopsis</taxon>
    </lineage>
</organism>
<dbReference type="OrthoDB" id="153551at2"/>
<name>A0A6N7Z8Y7_9PSEU</name>
<evidence type="ECO:0000313" key="2">
    <source>
        <dbReference type="Proteomes" id="UP000440096"/>
    </source>
</evidence>
<proteinExistence type="predicted"/>
<dbReference type="EMBL" id="WMBA01000048">
    <property type="protein sequence ID" value="MTD57436.1"/>
    <property type="molecule type" value="Genomic_DNA"/>
</dbReference>
<protein>
    <submittedName>
        <fullName evidence="1">DUF59 domain-containing protein</fullName>
    </submittedName>
</protein>
<dbReference type="Proteomes" id="UP000440096">
    <property type="component" value="Unassembled WGS sequence"/>
</dbReference>
<dbReference type="InterPro" id="IPR034904">
    <property type="entry name" value="FSCA_dom_sf"/>
</dbReference>
<dbReference type="AlphaFoldDB" id="A0A6N7Z8Y7"/>
<evidence type="ECO:0000313" key="1">
    <source>
        <dbReference type="EMBL" id="MTD57436.1"/>
    </source>
</evidence>
<accession>A0A6N7Z8Y7</accession>
<comment type="caution">
    <text evidence="1">The sequence shown here is derived from an EMBL/GenBank/DDBJ whole genome shotgun (WGS) entry which is preliminary data.</text>
</comment>
<gene>
    <name evidence="1" type="ORF">GKO32_26200</name>
</gene>
<reference evidence="1 2" key="1">
    <citation type="submission" date="2019-11" db="EMBL/GenBank/DDBJ databases">
        <title>Draft genome of Amycolatopsis RM579.</title>
        <authorList>
            <person name="Duangmal K."/>
            <person name="Mingma R."/>
        </authorList>
    </citation>
    <scope>NUCLEOTIDE SEQUENCE [LARGE SCALE GENOMIC DNA]</scope>
    <source>
        <strain evidence="1 2">RM579</strain>
    </source>
</reference>
<dbReference type="SUPFAM" id="SSF117916">
    <property type="entry name" value="Fe-S cluster assembly (FSCA) domain-like"/>
    <property type="match status" value="1"/>
</dbReference>
<keyword evidence="2" id="KW-1185">Reference proteome</keyword>
<dbReference type="Gene3D" id="3.30.300.130">
    <property type="entry name" value="Fe-S cluster assembly (FSCA)"/>
    <property type="match status" value="1"/>
</dbReference>
<dbReference type="RefSeq" id="WP_154759567.1">
    <property type="nucleotide sequence ID" value="NZ_WMBA01000048.1"/>
</dbReference>
<sequence length="148" mass="16255">MTTPTEADVRHLLNTIIDPCSRAAGTPAGLDDMGLVLDVEVTHGAQSSVRVTLGLTEYGCLMGSPFIAEAYKLLEPLFGPDRVRVELDGRFEWKPEHMSPGYQKVLAAAHVDGRLRLDPRAHAMPLLMIEPVASQAASRDRRCPTQRH</sequence>